<proteinExistence type="predicted"/>
<keyword evidence="3" id="KW-1185">Reference proteome</keyword>
<reference evidence="2 3" key="1">
    <citation type="submission" date="2018-09" db="EMBL/GenBank/DDBJ databases">
        <authorList>
            <person name="Zhu H."/>
        </authorList>
    </citation>
    <scope>NUCLEOTIDE SEQUENCE [LARGE SCALE GENOMIC DNA]</scope>
    <source>
        <strain evidence="2 3">K2W22B-5</strain>
    </source>
</reference>
<organism evidence="2 3">
    <name type="scientific">Azospirillum cavernae</name>
    <dbReference type="NCBI Taxonomy" id="2320860"/>
    <lineage>
        <taxon>Bacteria</taxon>
        <taxon>Pseudomonadati</taxon>
        <taxon>Pseudomonadota</taxon>
        <taxon>Alphaproteobacteria</taxon>
        <taxon>Rhodospirillales</taxon>
        <taxon>Azospirillaceae</taxon>
        <taxon>Azospirillum</taxon>
    </lineage>
</organism>
<evidence type="ECO:0000256" key="1">
    <source>
        <dbReference type="SAM" id="Phobius"/>
    </source>
</evidence>
<name>A0A418VQ86_9PROT</name>
<feature type="transmembrane region" description="Helical" evidence="1">
    <location>
        <begin position="37"/>
        <end position="58"/>
    </location>
</feature>
<evidence type="ECO:0000313" key="3">
    <source>
        <dbReference type="Proteomes" id="UP000283458"/>
    </source>
</evidence>
<evidence type="ECO:0000313" key="2">
    <source>
        <dbReference type="EMBL" id="RJF78369.1"/>
    </source>
</evidence>
<dbReference type="EMBL" id="QYUL01000004">
    <property type="protein sequence ID" value="RJF78369.1"/>
    <property type="molecule type" value="Genomic_DNA"/>
</dbReference>
<accession>A0A418VQ86</accession>
<comment type="caution">
    <text evidence="2">The sequence shown here is derived from an EMBL/GenBank/DDBJ whole genome shotgun (WGS) entry which is preliminary data.</text>
</comment>
<keyword evidence="1" id="KW-1133">Transmembrane helix</keyword>
<protein>
    <submittedName>
        <fullName evidence="2">Uncharacterized protein</fullName>
    </submittedName>
</protein>
<keyword evidence="1" id="KW-0472">Membrane</keyword>
<dbReference type="Proteomes" id="UP000283458">
    <property type="component" value="Unassembled WGS sequence"/>
</dbReference>
<keyword evidence="1" id="KW-0812">Transmembrane</keyword>
<sequence>MGFRRRLGDAGGRSGLFAPVSAARCAAASRRALGRRFMLDILVLAITVGFFAGAIAYVHACDRL</sequence>
<gene>
    <name evidence="2" type="ORF">D3877_25095</name>
</gene>
<dbReference type="AlphaFoldDB" id="A0A418VQ86"/>